<dbReference type="Proteomes" id="UP001307889">
    <property type="component" value="Chromosome 12"/>
</dbReference>
<keyword evidence="3" id="KW-1185">Reference proteome</keyword>
<protein>
    <submittedName>
        <fullName evidence="2">Uncharacterized protein</fullName>
    </submittedName>
</protein>
<dbReference type="InterPro" id="IPR006631">
    <property type="entry name" value="DM4_12"/>
</dbReference>
<sequence>MKTRQILGWSLVCLISTSALLPAYAYPSVAIQGPNDDTQQQYDDARKFAEKPNSIKKIQALEDRNDLDDLSTNNITDGGFSWSNMIAMFMQMLFNPAGSHSGPTKSDSLDTDQNIAPYNSPWTNLLTVGLKILSAFLGGGGAGGDGIDKVDNSSPMQGVLAAVLSAFLGNRDPDQVATMAKQAGEFINIVVNLLDALKTSFSHRSLAARSIGKKDSVSEAAMASLSVFKGYMKTMKTSDENCMLRYMCEANRECATDTNGSSSIYCQLGTYLASYMIQRSGGPTPMESYYEAGRRGRTGDDCHQLYLTCNEV</sequence>
<gene>
    <name evidence="2" type="ORF">NTJ_13888</name>
</gene>
<name>A0ABN7BD56_9HEMI</name>
<evidence type="ECO:0000256" key="1">
    <source>
        <dbReference type="SAM" id="SignalP"/>
    </source>
</evidence>
<keyword evidence="1" id="KW-0732">Signal</keyword>
<proteinExistence type="predicted"/>
<accession>A0ABN7BD56</accession>
<evidence type="ECO:0000313" key="2">
    <source>
        <dbReference type="EMBL" id="BET01072.1"/>
    </source>
</evidence>
<feature type="chain" id="PRO_5047005679" evidence="1">
    <location>
        <begin position="26"/>
        <end position="312"/>
    </location>
</feature>
<dbReference type="PANTHER" id="PTHR41158:SF2">
    <property type="entry name" value="AGAP010294-PA"/>
    <property type="match status" value="1"/>
</dbReference>
<dbReference type="EMBL" id="AP028920">
    <property type="protein sequence ID" value="BET01072.1"/>
    <property type="molecule type" value="Genomic_DNA"/>
</dbReference>
<reference evidence="2 3" key="1">
    <citation type="submission" date="2023-09" db="EMBL/GenBank/DDBJ databases">
        <title>Nesidiocoris tenuis whole genome shotgun sequence.</title>
        <authorList>
            <person name="Shibata T."/>
            <person name="Shimoda M."/>
            <person name="Kobayashi T."/>
            <person name="Uehara T."/>
        </authorList>
    </citation>
    <scope>NUCLEOTIDE SEQUENCE [LARGE SCALE GENOMIC DNA]</scope>
    <source>
        <strain evidence="2 3">Japan</strain>
    </source>
</reference>
<dbReference type="PANTHER" id="PTHR41158">
    <property type="entry name" value="AGAP010294-PA"/>
    <property type="match status" value="1"/>
</dbReference>
<evidence type="ECO:0000313" key="3">
    <source>
        <dbReference type="Proteomes" id="UP001307889"/>
    </source>
</evidence>
<dbReference type="Pfam" id="PF07841">
    <property type="entry name" value="DM4_12"/>
    <property type="match status" value="1"/>
</dbReference>
<organism evidence="2 3">
    <name type="scientific">Nesidiocoris tenuis</name>
    <dbReference type="NCBI Taxonomy" id="355587"/>
    <lineage>
        <taxon>Eukaryota</taxon>
        <taxon>Metazoa</taxon>
        <taxon>Ecdysozoa</taxon>
        <taxon>Arthropoda</taxon>
        <taxon>Hexapoda</taxon>
        <taxon>Insecta</taxon>
        <taxon>Pterygota</taxon>
        <taxon>Neoptera</taxon>
        <taxon>Paraneoptera</taxon>
        <taxon>Hemiptera</taxon>
        <taxon>Heteroptera</taxon>
        <taxon>Panheteroptera</taxon>
        <taxon>Cimicomorpha</taxon>
        <taxon>Miridae</taxon>
        <taxon>Dicyphina</taxon>
        <taxon>Nesidiocoris</taxon>
    </lineage>
</organism>
<feature type="signal peptide" evidence="1">
    <location>
        <begin position="1"/>
        <end position="25"/>
    </location>
</feature>